<proteinExistence type="predicted"/>
<organism evidence="1 2">
    <name type="scientific">Kitasatospora phosalacinea</name>
    <dbReference type="NCBI Taxonomy" id="2065"/>
    <lineage>
        <taxon>Bacteria</taxon>
        <taxon>Bacillati</taxon>
        <taxon>Actinomycetota</taxon>
        <taxon>Actinomycetes</taxon>
        <taxon>Kitasatosporales</taxon>
        <taxon>Streptomycetaceae</taxon>
        <taxon>Kitasatospora</taxon>
    </lineage>
</organism>
<evidence type="ECO:0000313" key="1">
    <source>
        <dbReference type="EMBL" id="GLW75517.1"/>
    </source>
</evidence>
<comment type="caution">
    <text evidence="1">The sequence shown here is derived from an EMBL/GenBank/DDBJ whole genome shotgun (WGS) entry which is preliminary data.</text>
</comment>
<name>A0A9W6QEW3_9ACTN</name>
<dbReference type="AlphaFoldDB" id="A0A9W6QEW3"/>
<evidence type="ECO:0000313" key="2">
    <source>
        <dbReference type="Proteomes" id="UP001165041"/>
    </source>
</evidence>
<dbReference type="Proteomes" id="UP001165041">
    <property type="component" value="Unassembled WGS sequence"/>
</dbReference>
<protein>
    <submittedName>
        <fullName evidence="1">Uncharacterized protein</fullName>
    </submittedName>
</protein>
<sequence length="109" mass="11732">MAARLARCDTFSDKEVCAVHQRTRWTARQRNSARPMSRARMARPAVSASYGSQVSLLGALLRRVGVARSCVALVEGLTCSGFAVLRVVRSSVSTTAAMRSRCAVAVVMT</sequence>
<accession>A0A9W6QEW3</accession>
<reference evidence="1" key="1">
    <citation type="submission" date="2023-02" db="EMBL/GenBank/DDBJ databases">
        <title>Kitasatospora phosalacinea NBRC 14627.</title>
        <authorList>
            <person name="Ichikawa N."/>
            <person name="Sato H."/>
            <person name="Tonouchi N."/>
        </authorList>
    </citation>
    <scope>NUCLEOTIDE SEQUENCE</scope>
    <source>
        <strain evidence="1">NBRC 14627</strain>
    </source>
</reference>
<dbReference type="EMBL" id="BSSA01000100">
    <property type="protein sequence ID" value="GLW75517.1"/>
    <property type="molecule type" value="Genomic_DNA"/>
</dbReference>
<gene>
    <name evidence="1" type="ORF">Kpho02_78140</name>
</gene>